<organism evidence="11 12">
    <name type="scientific">Luedemannella helvata</name>
    <dbReference type="NCBI Taxonomy" id="349315"/>
    <lineage>
        <taxon>Bacteria</taxon>
        <taxon>Bacillati</taxon>
        <taxon>Actinomycetota</taxon>
        <taxon>Actinomycetes</taxon>
        <taxon>Micromonosporales</taxon>
        <taxon>Micromonosporaceae</taxon>
        <taxon>Luedemannella</taxon>
    </lineage>
</organism>
<protein>
    <recommendedName>
        <fullName evidence="3 10">Beta-glucosidase</fullName>
        <ecNumber evidence="3 10">3.2.1.21</ecNumber>
    </recommendedName>
</protein>
<comment type="catalytic activity">
    <reaction evidence="1 10">
        <text>Hydrolysis of terminal, non-reducing beta-D-glucosyl residues with release of beta-D-glucose.</text>
        <dbReference type="EC" id="3.2.1.21"/>
    </reaction>
</comment>
<reference evidence="11 12" key="1">
    <citation type="journal article" date="2019" name="Int. J. Syst. Evol. Microbiol.">
        <title>The Global Catalogue of Microorganisms (GCM) 10K type strain sequencing project: providing services to taxonomists for standard genome sequencing and annotation.</title>
        <authorList>
            <consortium name="The Broad Institute Genomics Platform"/>
            <consortium name="The Broad Institute Genome Sequencing Center for Infectious Disease"/>
            <person name="Wu L."/>
            <person name="Ma J."/>
        </authorList>
    </citation>
    <scope>NUCLEOTIDE SEQUENCE [LARGE SCALE GENOMIC DNA]</scope>
    <source>
        <strain evidence="11 12">JCM 13249</strain>
    </source>
</reference>
<evidence type="ECO:0000256" key="9">
    <source>
        <dbReference type="PROSITE-ProRule" id="PRU10055"/>
    </source>
</evidence>
<accession>A0ABN2KYU0</accession>
<keyword evidence="8" id="KW-0624">Polysaccharide degradation</keyword>
<dbReference type="RefSeq" id="WP_344085507.1">
    <property type="nucleotide sequence ID" value="NZ_BAAALS010000026.1"/>
</dbReference>
<dbReference type="Gene3D" id="3.20.20.80">
    <property type="entry name" value="Glycosidases"/>
    <property type="match status" value="1"/>
</dbReference>
<evidence type="ECO:0000313" key="11">
    <source>
        <dbReference type="EMBL" id="GAA1768779.1"/>
    </source>
</evidence>
<evidence type="ECO:0000256" key="8">
    <source>
        <dbReference type="ARBA" id="ARBA00023326"/>
    </source>
</evidence>
<keyword evidence="12" id="KW-1185">Reference proteome</keyword>
<keyword evidence="4 10" id="KW-0378">Hydrolase</keyword>
<evidence type="ECO:0000256" key="2">
    <source>
        <dbReference type="ARBA" id="ARBA00010838"/>
    </source>
</evidence>
<dbReference type="PRINTS" id="PR00131">
    <property type="entry name" value="GLHYDRLASE1"/>
</dbReference>
<dbReference type="Pfam" id="PF00232">
    <property type="entry name" value="Glyco_hydro_1"/>
    <property type="match status" value="1"/>
</dbReference>
<keyword evidence="5" id="KW-0136">Cellulose degradation</keyword>
<dbReference type="NCBIfam" id="TIGR03356">
    <property type="entry name" value="BGL"/>
    <property type="match status" value="1"/>
</dbReference>
<dbReference type="Proteomes" id="UP001500655">
    <property type="component" value="Unassembled WGS sequence"/>
</dbReference>
<feature type="active site" description="Nucleophile" evidence="9">
    <location>
        <position position="364"/>
    </location>
</feature>
<evidence type="ECO:0000256" key="4">
    <source>
        <dbReference type="ARBA" id="ARBA00022801"/>
    </source>
</evidence>
<dbReference type="EC" id="3.2.1.21" evidence="3 10"/>
<dbReference type="PANTHER" id="PTHR10353">
    <property type="entry name" value="GLYCOSYL HYDROLASE"/>
    <property type="match status" value="1"/>
</dbReference>
<dbReference type="InterPro" id="IPR033132">
    <property type="entry name" value="GH_1_N_CS"/>
</dbReference>
<evidence type="ECO:0000313" key="12">
    <source>
        <dbReference type="Proteomes" id="UP001500655"/>
    </source>
</evidence>
<sequence>MTQLNFPDGFRWGAATAAYQIEGAATEDGRTPSIWDTFSHTPGKVRDGDTGDVACDHYHRSAEDVALLSGMGLNAYRLSVAWPRVQPGGRGPVNQVGLDFYRRLVDDLLGRDIEPWVTLYHWDLPQELEDAGGWPARDTAARFAEYAALTEAALGDRVKHWITLNEPWCSAMLGYGTGEHAPGHQDKVATLRAAHHLLLGHGLAVEAMRAQRPDSQYGITLNLHAFIPARDAPADAEAVRRLDGIGNRIFLDPLLRGEFPADLRADLAPVSDLAHIQDGDLATIAAPIDLLGLNYYSRNAVAAAKGEPHDPAIHSPWIGSERVRQISRGLPVTDMGWYVDPAGLTQQLLDVHRVCPDLPLYITENGAAYPDKPGPDGTVDDPDRVAYFDAHLRACHAALAAGVPLRGYFAWSLLDNFEWAHGYAKRFGLTYVDYATQERIPKTSAQWYGQVARANAIPAA</sequence>
<keyword evidence="7 10" id="KW-0326">Glycosidase</keyword>
<evidence type="ECO:0000256" key="5">
    <source>
        <dbReference type="ARBA" id="ARBA00023001"/>
    </source>
</evidence>
<evidence type="ECO:0000256" key="7">
    <source>
        <dbReference type="ARBA" id="ARBA00023295"/>
    </source>
</evidence>
<comment type="caution">
    <text evidence="11">The sequence shown here is derived from an EMBL/GenBank/DDBJ whole genome shotgun (WGS) entry which is preliminary data.</text>
</comment>
<dbReference type="InterPro" id="IPR017736">
    <property type="entry name" value="Glyco_hydro_1_beta-glucosidase"/>
</dbReference>
<proteinExistence type="inferred from homology"/>
<keyword evidence="6" id="KW-0119">Carbohydrate metabolism</keyword>
<dbReference type="InterPro" id="IPR017853">
    <property type="entry name" value="GH"/>
</dbReference>
<dbReference type="PROSITE" id="PS00572">
    <property type="entry name" value="GLYCOSYL_HYDROL_F1_1"/>
    <property type="match status" value="1"/>
</dbReference>
<evidence type="ECO:0000256" key="1">
    <source>
        <dbReference type="ARBA" id="ARBA00000448"/>
    </source>
</evidence>
<gene>
    <name evidence="11" type="ORF">GCM10009681_45130</name>
</gene>
<dbReference type="InterPro" id="IPR018120">
    <property type="entry name" value="Glyco_hydro_1_AS"/>
</dbReference>
<name>A0ABN2KYU0_9ACTN</name>
<dbReference type="SUPFAM" id="SSF51445">
    <property type="entry name" value="(Trans)glycosidases"/>
    <property type="match status" value="1"/>
</dbReference>
<evidence type="ECO:0000256" key="3">
    <source>
        <dbReference type="ARBA" id="ARBA00012744"/>
    </source>
</evidence>
<dbReference type="InterPro" id="IPR001360">
    <property type="entry name" value="Glyco_hydro_1"/>
</dbReference>
<dbReference type="PANTHER" id="PTHR10353:SF36">
    <property type="entry name" value="LP05116P"/>
    <property type="match status" value="1"/>
</dbReference>
<comment type="similarity">
    <text evidence="2 10">Belongs to the glycosyl hydrolase 1 family.</text>
</comment>
<dbReference type="EMBL" id="BAAALS010000026">
    <property type="protein sequence ID" value="GAA1768779.1"/>
    <property type="molecule type" value="Genomic_DNA"/>
</dbReference>
<dbReference type="PROSITE" id="PS00653">
    <property type="entry name" value="GLYCOSYL_HYDROL_F1_2"/>
    <property type="match status" value="1"/>
</dbReference>
<evidence type="ECO:0000256" key="10">
    <source>
        <dbReference type="RuleBase" id="RU361175"/>
    </source>
</evidence>
<evidence type="ECO:0000256" key="6">
    <source>
        <dbReference type="ARBA" id="ARBA00023277"/>
    </source>
</evidence>